<dbReference type="Pfam" id="PF17645">
    <property type="entry name" value="Amdase"/>
    <property type="match status" value="1"/>
</dbReference>
<dbReference type="PANTHER" id="PTHR40267:SF1">
    <property type="entry name" value="BLR3294 PROTEIN"/>
    <property type="match status" value="1"/>
</dbReference>
<evidence type="ECO:0000313" key="1">
    <source>
        <dbReference type="EMBL" id="PSR25000.1"/>
    </source>
</evidence>
<dbReference type="InterPro" id="IPR026286">
    <property type="entry name" value="MaiA/AMDase"/>
</dbReference>
<comment type="caution">
    <text evidence="1">The sequence shown here is derived from an EMBL/GenBank/DDBJ whole genome shotgun (WGS) entry which is preliminary data.</text>
</comment>
<dbReference type="AlphaFoldDB" id="A0A2T2WRZ0"/>
<dbReference type="Proteomes" id="UP000242705">
    <property type="component" value="Unassembled WGS sequence"/>
</dbReference>
<evidence type="ECO:0000313" key="2">
    <source>
        <dbReference type="Proteomes" id="UP000242705"/>
    </source>
</evidence>
<gene>
    <name evidence="1" type="ORF">C7B47_13390</name>
</gene>
<reference evidence="1 2" key="1">
    <citation type="journal article" date="2014" name="BMC Genomics">
        <title>Comparison of environmental and isolate Sulfobacillus genomes reveals diverse carbon, sulfur, nitrogen, and hydrogen metabolisms.</title>
        <authorList>
            <person name="Justice N.B."/>
            <person name="Norman A."/>
            <person name="Brown C.T."/>
            <person name="Singh A."/>
            <person name="Thomas B.C."/>
            <person name="Banfield J.F."/>
        </authorList>
    </citation>
    <scope>NUCLEOTIDE SEQUENCE [LARGE SCALE GENOMIC DNA]</scope>
    <source>
        <strain evidence="1">AMDSBA5</strain>
    </source>
</reference>
<sequence length="238" mass="26864">MQRKIGIILPSSNTIVEPRSYELISWVPGVSLHFARLPVVRIEANETSFRQFAWEAFDRACDELLSAEVDELIWNGTSGGWLGVDWDQTLSEHLTSVAKRPVITAFEATIEATKALCVRTVSLVTPYIEELNQRIMRNFAAMAIDVIKECHLNLTQNTDFARISSNTILTCLQEVDDDNAQASVIFCTNMNGSVVVRTWERQSHKPVIDSVQATLWWGLKRLDVSTTSLTRYGQLFGR</sequence>
<dbReference type="EMBL" id="PXYX01000038">
    <property type="protein sequence ID" value="PSR25000.1"/>
    <property type="molecule type" value="Genomic_DNA"/>
</dbReference>
<dbReference type="PIRSF" id="PIRSF015736">
    <property type="entry name" value="MI"/>
    <property type="match status" value="1"/>
</dbReference>
<accession>A0A2T2WRZ0</accession>
<proteinExistence type="predicted"/>
<organism evidence="1 2">
    <name type="scientific">Sulfobacillus thermosulfidooxidans</name>
    <dbReference type="NCBI Taxonomy" id="28034"/>
    <lineage>
        <taxon>Bacteria</taxon>
        <taxon>Bacillati</taxon>
        <taxon>Bacillota</taxon>
        <taxon>Clostridia</taxon>
        <taxon>Eubacteriales</taxon>
        <taxon>Clostridiales Family XVII. Incertae Sedis</taxon>
        <taxon>Sulfobacillus</taxon>
    </lineage>
</organism>
<name>A0A2T2WRZ0_SULTH</name>
<dbReference type="Gene3D" id="3.40.50.12500">
    <property type="match status" value="1"/>
</dbReference>
<dbReference type="InterPro" id="IPR053714">
    <property type="entry name" value="Iso_Racemase_Enz_sf"/>
</dbReference>
<protein>
    <recommendedName>
        <fullName evidence="3">Maleate isomerase</fullName>
    </recommendedName>
</protein>
<evidence type="ECO:0008006" key="3">
    <source>
        <dbReference type="Google" id="ProtNLM"/>
    </source>
</evidence>
<dbReference type="PANTHER" id="PTHR40267">
    <property type="entry name" value="BLR3294 PROTEIN"/>
    <property type="match status" value="1"/>
</dbReference>